<dbReference type="InterPro" id="IPR029052">
    <property type="entry name" value="Metallo-depent_PP-like"/>
</dbReference>
<dbReference type="PANTHER" id="PTHR42988">
    <property type="entry name" value="PHOSPHOHYDROLASE"/>
    <property type="match status" value="1"/>
</dbReference>
<sequence length="399" mass="43297">MKRFLLVSDIHATNEDPSSSSASSYVSSYSASASARLDPISELEVVIREDKLNPDYILCPGDITNRSNPQAFTYAWERLNKLAISCGAKLIATIGNHDLDSRYKENRFDPRGYVMSTKPQIPVVERERFLEFWAENFTVISEPDCNIVVVNTAAYHGGGKEVAAEIEHGRISELTLLAIGEAIKRAPKADTNVLLCHHHPIKGDQGDVEFVGQTRGGEKLIETLEKARSSWILIHGHKHVPDIFYGHGGANAPIIVGCASFSAQINADSQNKNPNQFHFLVTDPVGARSQGLTTAGSLLSWTWQPGVGWSKASRGAVGLPHFAGFGFRGSVRTLVDRVDEMLKAGGTTYATWPDAVGAVGALERLTPVDFEAFESALADSGLRILSNRDGSPAQIGRSI</sequence>
<comment type="caution">
    <text evidence="7">The sequence shown here is derived from an EMBL/GenBank/DDBJ whole genome shotgun (WGS) entry which is preliminary data.</text>
</comment>
<dbReference type="InterPro" id="IPR057846">
    <property type="entry name" value="wHTH-Calcineurin_assc"/>
</dbReference>
<keyword evidence="3" id="KW-0408">Iron</keyword>
<evidence type="ECO:0000256" key="1">
    <source>
        <dbReference type="ARBA" id="ARBA00022723"/>
    </source>
</evidence>
<keyword evidence="8" id="KW-1185">Reference proteome</keyword>
<dbReference type="PANTHER" id="PTHR42988:SF2">
    <property type="entry name" value="CYCLIC NUCLEOTIDE PHOSPHODIESTERASE CBUA0032-RELATED"/>
    <property type="match status" value="1"/>
</dbReference>
<keyword evidence="2" id="KW-0378">Hydrolase</keyword>
<evidence type="ECO:0000256" key="4">
    <source>
        <dbReference type="ARBA" id="ARBA00025742"/>
    </source>
</evidence>
<dbReference type="Pfam" id="PF24408">
    <property type="entry name" value="wHTH-Calcineurin_assc"/>
    <property type="match status" value="1"/>
</dbReference>
<dbReference type="InterPro" id="IPR050884">
    <property type="entry name" value="CNP_phosphodiesterase-III"/>
</dbReference>
<evidence type="ECO:0000259" key="5">
    <source>
        <dbReference type="Pfam" id="PF00149"/>
    </source>
</evidence>
<proteinExistence type="inferred from homology"/>
<keyword evidence="1" id="KW-0479">Metal-binding</keyword>
<dbReference type="Pfam" id="PF00149">
    <property type="entry name" value="Metallophos"/>
    <property type="match status" value="1"/>
</dbReference>
<organism evidence="7 8">
    <name type="scientific">Rhizobium herbae</name>
    <dbReference type="NCBI Taxonomy" id="508661"/>
    <lineage>
        <taxon>Bacteria</taxon>
        <taxon>Pseudomonadati</taxon>
        <taxon>Pseudomonadota</taxon>
        <taxon>Alphaproteobacteria</taxon>
        <taxon>Hyphomicrobiales</taxon>
        <taxon>Rhizobiaceae</taxon>
        <taxon>Rhizobium/Agrobacterium group</taxon>
        <taxon>Rhizobium</taxon>
    </lineage>
</organism>
<dbReference type="Proteomes" id="UP000823786">
    <property type="component" value="Unassembled WGS sequence"/>
</dbReference>
<dbReference type="InterPro" id="IPR004843">
    <property type="entry name" value="Calcineurin-like_PHP"/>
</dbReference>
<protein>
    <submittedName>
        <fullName evidence="7">3',5'-cyclic AMP phosphodiesterase CpdA</fullName>
    </submittedName>
</protein>
<feature type="domain" description="Calcineurin-like phosphoesterase" evidence="5">
    <location>
        <begin position="3"/>
        <end position="241"/>
    </location>
</feature>
<feature type="domain" description="Calcineurin" evidence="6">
    <location>
        <begin position="323"/>
        <end position="378"/>
    </location>
</feature>
<gene>
    <name evidence="7" type="ORF">J2Z75_005163</name>
</gene>
<evidence type="ECO:0000256" key="3">
    <source>
        <dbReference type="ARBA" id="ARBA00023004"/>
    </source>
</evidence>
<comment type="similarity">
    <text evidence="4">Belongs to the cyclic nucleotide phosphodiesterase class-III family.</text>
</comment>
<name>A0ABS4EUK2_9HYPH</name>
<evidence type="ECO:0000259" key="6">
    <source>
        <dbReference type="Pfam" id="PF24408"/>
    </source>
</evidence>
<dbReference type="Gene3D" id="3.60.21.10">
    <property type="match status" value="1"/>
</dbReference>
<accession>A0ABS4EUK2</accession>
<evidence type="ECO:0000256" key="2">
    <source>
        <dbReference type="ARBA" id="ARBA00022801"/>
    </source>
</evidence>
<dbReference type="RefSeq" id="WP_209856181.1">
    <property type="nucleotide sequence ID" value="NZ_JAGGJV010000011.1"/>
</dbReference>
<dbReference type="SUPFAM" id="SSF56300">
    <property type="entry name" value="Metallo-dependent phosphatases"/>
    <property type="match status" value="1"/>
</dbReference>
<dbReference type="EMBL" id="JAGGJV010000011">
    <property type="protein sequence ID" value="MBP1861634.1"/>
    <property type="molecule type" value="Genomic_DNA"/>
</dbReference>
<reference evidence="7 8" key="1">
    <citation type="submission" date="2021-03" db="EMBL/GenBank/DDBJ databases">
        <title>Genomic Encyclopedia of Type Strains, Phase IV (KMG-IV): sequencing the most valuable type-strain genomes for metagenomic binning, comparative biology and taxonomic classification.</title>
        <authorList>
            <person name="Goeker M."/>
        </authorList>
    </citation>
    <scope>NUCLEOTIDE SEQUENCE [LARGE SCALE GENOMIC DNA]</scope>
    <source>
        <strain evidence="7 8">DSM 26427</strain>
    </source>
</reference>
<evidence type="ECO:0000313" key="7">
    <source>
        <dbReference type="EMBL" id="MBP1861634.1"/>
    </source>
</evidence>
<evidence type="ECO:0000313" key="8">
    <source>
        <dbReference type="Proteomes" id="UP000823786"/>
    </source>
</evidence>